<dbReference type="EMBL" id="BGPR01003099">
    <property type="protein sequence ID" value="GBM83672.1"/>
    <property type="molecule type" value="Genomic_DNA"/>
</dbReference>
<sequence length="220" mass="25822">MEKVFGSTDEIQEPNPVGFRRTEQDPQFKLGMRTHEYSMDILVPMEWFTSFEPASDNFRSRKDIDLVKRLFQEHPNGLWDADPLIWLVISCEVYTLILQKIIICYFEKVLRKTKIPLHSLQLQSIFKQQEGNQFLREWHKGFDFLENHVVSGQMKEQTVQNSPLSLFREHSDESWNGSLPVPRIRCLLQVCGEDMGVGYIQFTGQRDAQKPQINYQPTLV</sequence>
<protein>
    <submittedName>
        <fullName evidence="2">Uncharacterized protein</fullName>
    </submittedName>
</protein>
<feature type="region of interest" description="Disordered" evidence="1">
    <location>
        <begin position="1"/>
        <end position="22"/>
    </location>
</feature>
<reference evidence="2 3" key="1">
    <citation type="journal article" date="2019" name="Sci. Rep.">
        <title>Orb-weaving spider Araneus ventricosus genome elucidates the spidroin gene catalogue.</title>
        <authorList>
            <person name="Kono N."/>
            <person name="Nakamura H."/>
            <person name="Ohtoshi R."/>
            <person name="Moran D.A.P."/>
            <person name="Shinohara A."/>
            <person name="Yoshida Y."/>
            <person name="Fujiwara M."/>
            <person name="Mori M."/>
            <person name="Tomita M."/>
            <person name="Arakawa K."/>
        </authorList>
    </citation>
    <scope>NUCLEOTIDE SEQUENCE [LARGE SCALE GENOMIC DNA]</scope>
</reference>
<gene>
    <name evidence="2" type="ORF">AVEN_57369_1</name>
</gene>
<organism evidence="2 3">
    <name type="scientific">Araneus ventricosus</name>
    <name type="common">Orbweaver spider</name>
    <name type="synonym">Epeira ventricosa</name>
    <dbReference type="NCBI Taxonomy" id="182803"/>
    <lineage>
        <taxon>Eukaryota</taxon>
        <taxon>Metazoa</taxon>
        <taxon>Ecdysozoa</taxon>
        <taxon>Arthropoda</taxon>
        <taxon>Chelicerata</taxon>
        <taxon>Arachnida</taxon>
        <taxon>Araneae</taxon>
        <taxon>Araneomorphae</taxon>
        <taxon>Entelegynae</taxon>
        <taxon>Araneoidea</taxon>
        <taxon>Araneidae</taxon>
        <taxon>Araneus</taxon>
    </lineage>
</organism>
<evidence type="ECO:0000256" key="1">
    <source>
        <dbReference type="SAM" id="MobiDB-lite"/>
    </source>
</evidence>
<accession>A0A4Y2J3A8</accession>
<proteinExistence type="predicted"/>
<keyword evidence="3" id="KW-1185">Reference proteome</keyword>
<name>A0A4Y2J3A8_ARAVE</name>
<comment type="caution">
    <text evidence="2">The sequence shown here is derived from an EMBL/GenBank/DDBJ whole genome shotgun (WGS) entry which is preliminary data.</text>
</comment>
<dbReference type="Proteomes" id="UP000499080">
    <property type="component" value="Unassembled WGS sequence"/>
</dbReference>
<dbReference type="AlphaFoldDB" id="A0A4Y2J3A8"/>
<evidence type="ECO:0000313" key="3">
    <source>
        <dbReference type="Proteomes" id="UP000499080"/>
    </source>
</evidence>
<evidence type="ECO:0000313" key="2">
    <source>
        <dbReference type="EMBL" id="GBM83672.1"/>
    </source>
</evidence>